<name>S4NJ34_9LACO</name>
<evidence type="ECO:0000313" key="2">
    <source>
        <dbReference type="EMBL" id="GAD17317.1"/>
    </source>
</evidence>
<sequence>MPKTEKLESLIRDYTNNPEEKAEYEQGKARLIAAYNFMKAREAAGLSQRDLAAAAGVPQRTVARVELADNTSLATLEKLATALGKRLEVSLN</sequence>
<organism evidence="2 3">
    <name type="scientific">Lentilactobacillus otakiensis DSM 19908 = JCM 15040</name>
    <dbReference type="NCBI Taxonomy" id="1423780"/>
    <lineage>
        <taxon>Bacteria</taxon>
        <taxon>Bacillati</taxon>
        <taxon>Bacillota</taxon>
        <taxon>Bacilli</taxon>
        <taxon>Lactobacillales</taxon>
        <taxon>Lactobacillaceae</taxon>
        <taxon>Lentilactobacillus</taxon>
    </lineage>
</organism>
<keyword evidence="3" id="KW-1185">Reference proteome</keyword>
<reference evidence="3" key="1">
    <citation type="journal article" date="2013" name="Genome Announc.">
        <title>Draft Genome Sequence of D-Branched-Chain Amino Acid Producer Lactobacillus otakiensis JCM 15040T, Isolated from a Traditional Japanese Pickle.</title>
        <authorList>
            <person name="Doi K."/>
            <person name="Mori K."/>
            <person name="Mutaguchi Y."/>
            <person name="Tashiro K."/>
            <person name="Fujino Y."/>
            <person name="Ohmori T."/>
            <person name="Kuhara S."/>
            <person name="Ohshima T."/>
        </authorList>
    </citation>
    <scope>NUCLEOTIDE SEQUENCE [LARGE SCALE GENOMIC DNA]</scope>
    <source>
        <strain evidence="3">JCM 15040</strain>
    </source>
</reference>
<dbReference type="STRING" id="1423780.FD05_GL000130"/>
<dbReference type="AlphaFoldDB" id="S4NJ34"/>
<dbReference type="GO" id="GO:0003677">
    <property type="term" value="F:DNA binding"/>
    <property type="evidence" value="ECO:0007669"/>
    <property type="project" value="InterPro"/>
</dbReference>
<dbReference type="SUPFAM" id="SSF47413">
    <property type="entry name" value="lambda repressor-like DNA-binding domains"/>
    <property type="match status" value="1"/>
</dbReference>
<accession>S4NJ34</accession>
<gene>
    <name evidence="2" type="ORF">LOT_1855</name>
</gene>
<dbReference type="InterPro" id="IPR010982">
    <property type="entry name" value="Lambda_DNA-bd_dom_sf"/>
</dbReference>
<dbReference type="SMART" id="SM00530">
    <property type="entry name" value="HTH_XRE"/>
    <property type="match status" value="1"/>
</dbReference>
<dbReference type="EMBL" id="BASH01000006">
    <property type="protein sequence ID" value="GAD17317.1"/>
    <property type="molecule type" value="Genomic_DNA"/>
</dbReference>
<dbReference type="RefSeq" id="WP_020281757.1">
    <property type="nucleotide sequence ID" value="NZ_AZED01000008.1"/>
</dbReference>
<proteinExistence type="predicted"/>
<dbReference type="Pfam" id="PF01381">
    <property type="entry name" value="HTH_3"/>
    <property type="match status" value="1"/>
</dbReference>
<protein>
    <recommendedName>
        <fullName evidence="1">HTH cro/C1-type domain-containing protein</fullName>
    </recommendedName>
</protein>
<dbReference type="OrthoDB" id="2224162at2"/>
<feature type="domain" description="HTH cro/C1-type" evidence="1">
    <location>
        <begin position="39"/>
        <end position="90"/>
    </location>
</feature>
<comment type="caution">
    <text evidence="2">The sequence shown here is derived from an EMBL/GenBank/DDBJ whole genome shotgun (WGS) entry which is preliminary data.</text>
</comment>
<evidence type="ECO:0000313" key="3">
    <source>
        <dbReference type="Proteomes" id="UP000016361"/>
    </source>
</evidence>
<evidence type="ECO:0000259" key="1">
    <source>
        <dbReference type="PROSITE" id="PS50943"/>
    </source>
</evidence>
<dbReference type="eggNOG" id="ENOG5032I14">
    <property type="taxonomic scope" value="Bacteria"/>
</dbReference>
<dbReference type="GeneID" id="301047427"/>
<dbReference type="PROSITE" id="PS50943">
    <property type="entry name" value="HTH_CROC1"/>
    <property type="match status" value="1"/>
</dbReference>
<dbReference type="Gene3D" id="1.10.260.40">
    <property type="entry name" value="lambda repressor-like DNA-binding domains"/>
    <property type="match status" value="1"/>
</dbReference>
<dbReference type="Proteomes" id="UP000016361">
    <property type="component" value="Unassembled WGS sequence"/>
</dbReference>
<dbReference type="CDD" id="cd00093">
    <property type="entry name" value="HTH_XRE"/>
    <property type="match status" value="1"/>
</dbReference>
<dbReference type="PATRIC" id="fig|1423780.4.peg.129"/>
<dbReference type="InterPro" id="IPR001387">
    <property type="entry name" value="Cro/C1-type_HTH"/>
</dbReference>